<evidence type="ECO:0000256" key="4">
    <source>
        <dbReference type="ARBA" id="ARBA00022833"/>
    </source>
</evidence>
<dbReference type="RefSeq" id="WP_136386815.1">
    <property type="nucleotide sequence ID" value="NZ_SSOD01000022.1"/>
</dbReference>
<evidence type="ECO:0000259" key="6">
    <source>
        <dbReference type="PROSITE" id="PS50249"/>
    </source>
</evidence>
<dbReference type="AlphaFoldDB" id="A0A4S4AAI8"/>
<keyword evidence="5" id="KW-0482">Metalloprotease</keyword>
<dbReference type="GO" id="GO:0006508">
    <property type="term" value="P:proteolysis"/>
    <property type="evidence" value="ECO:0007669"/>
    <property type="project" value="UniProtKB-KW"/>
</dbReference>
<keyword evidence="1" id="KW-0645">Protease</keyword>
<sequence>MTRTALGAPAPESPSVFTTHEARTIRRALDIIEEKRLRNAPVLYYFEDFQRYLTLRFAGLANEQGHVLYLDVERRLLAAETEFFGDHKRVPWDIRRVALRAITLGADSVVYAHNHPNDNPTPSEPDVRHLTWQEGALSPLNITLLDSYVVTSRGITSIKDYRKRQQEEDLRLRMEQADRWSAERRAKIAATKARKAAERAAQRQGEAA</sequence>
<dbReference type="SUPFAM" id="SSF102712">
    <property type="entry name" value="JAB1/MPN domain"/>
    <property type="match status" value="1"/>
</dbReference>
<dbReference type="PANTHER" id="PTHR30471:SF3">
    <property type="entry name" value="UPF0758 PROTEIN YEES-RELATED"/>
    <property type="match status" value="1"/>
</dbReference>
<dbReference type="GO" id="GO:0046872">
    <property type="term" value="F:metal ion binding"/>
    <property type="evidence" value="ECO:0007669"/>
    <property type="project" value="UniProtKB-KW"/>
</dbReference>
<keyword evidence="3" id="KW-0378">Hydrolase</keyword>
<evidence type="ECO:0000256" key="2">
    <source>
        <dbReference type="ARBA" id="ARBA00022723"/>
    </source>
</evidence>
<dbReference type="Proteomes" id="UP000307956">
    <property type="component" value="Unassembled WGS sequence"/>
</dbReference>
<evidence type="ECO:0000256" key="5">
    <source>
        <dbReference type="ARBA" id="ARBA00023049"/>
    </source>
</evidence>
<dbReference type="PANTHER" id="PTHR30471">
    <property type="entry name" value="DNA REPAIR PROTEIN RADC"/>
    <property type="match status" value="1"/>
</dbReference>
<name>A0A4S4AAI8_9RHOO</name>
<dbReference type="InterPro" id="IPR001405">
    <property type="entry name" value="UPF0758"/>
</dbReference>
<dbReference type="InterPro" id="IPR037518">
    <property type="entry name" value="MPN"/>
</dbReference>
<keyword evidence="2" id="KW-0479">Metal-binding</keyword>
<dbReference type="GO" id="GO:0008237">
    <property type="term" value="F:metallopeptidase activity"/>
    <property type="evidence" value="ECO:0007669"/>
    <property type="project" value="UniProtKB-KW"/>
</dbReference>
<evidence type="ECO:0000313" key="8">
    <source>
        <dbReference type="Proteomes" id="UP000307956"/>
    </source>
</evidence>
<dbReference type="EMBL" id="SSOD01000022">
    <property type="protein sequence ID" value="THF55899.1"/>
    <property type="molecule type" value="Genomic_DNA"/>
</dbReference>
<reference evidence="7 8" key="1">
    <citation type="submission" date="2019-04" db="EMBL/GenBank/DDBJ databases">
        <title>Azoarcus rhizosphaerae sp. nov. isolated from rhizosphere of Ficus religiosa.</title>
        <authorList>
            <person name="Lin S.-Y."/>
            <person name="Hameed A."/>
            <person name="Hsu Y.-H."/>
            <person name="Young C.-C."/>
        </authorList>
    </citation>
    <scope>NUCLEOTIDE SEQUENCE [LARGE SCALE GENOMIC DNA]</scope>
    <source>
        <strain evidence="7 8">CC-YHH848</strain>
    </source>
</reference>
<dbReference type="Gene3D" id="3.40.140.10">
    <property type="entry name" value="Cytidine Deaminase, domain 2"/>
    <property type="match status" value="1"/>
</dbReference>
<keyword evidence="4" id="KW-0862">Zinc</keyword>
<organism evidence="7 8">
    <name type="scientific">Pseudothauera rhizosphaerae</name>
    <dbReference type="NCBI Taxonomy" id="2565932"/>
    <lineage>
        <taxon>Bacteria</taxon>
        <taxon>Pseudomonadati</taxon>
        <taxon>Pseudomonadota</taxon>
        <taxon>Betaproteobacteria</taxon>
        <taxon>Rhodocyclales</taxon>
        <taxon>Zoogloeaceae</taxon>
        <taxon>Pseudothauera</taxon>
    </lineage>
</organism>
<evidence type="ECO:0000313" key="7">
    <source>
        <dbReference type="EMBL" id="THF55899.1"/>
    </source>
</evidence>
<evidence type="ECO:0000256" key="1">
    <source>
        <dbReference type="ARBA" id="ARBA00022670"/>
    </source>
</evidence>
<accession>A0A4S4AAI8</accession>
<evidence type="ECO:0000256" key="3">
    <source>
        <dbReference type="ARBA" id="ARBA00022801"/>
    </source>
</evidence>
<feature type="domain" description="MPN" evidence="6">
    <location>
        <begin position="37"/>
        <end position="164"/>
    </location>
</feature>
<dbReference type="PROSITE" id="PS50249">
    <property type="entry name" value="MPN"/>
    <property type="match status" value="1"/>
</dbReference>
<comment type="caution">
    <text evidence="7">The sequence shown here is derived from an EMBL/GenBank/DDBJ whole genome shotgun (WGS) entry which is preliminary data.</text>
</comment>
<keyword evidence="8" id="KW-1185">Reference proteome</keyword>
<dbReference type="Pfam" id="PF04002">
    <property type="entry name" value="RadC"/>
    <property type="match status" value="1"/>
</dbReference>
<protein>
    <recommendedName>
        <fullName evidence="6">MPN domain-containing protein</fullName>
    </recommendedName>
</protein>
<dbReference type="InterPro" id="IPR025657">
    <property type="entry name" value="RadC_JAB"/>
</dbReference>
<proteinExistence type="predicted"/>
<gene>
    <name evidence="7" type="ORF">E6O51_20145</name>
</gene>
<dbReference type="OrthoDB" id="9804482at2"/>